<dbReference type="Proteomes" id="UP000248659">
    <property type="component" value="Unassembled WGS sequence"/>
</dbReference>
<evidence type="ECO:0000313" key="1">
    <source>
        <dbReference type="EMBL" id="RAP40380.1"/>
    </source>
</evidence>
<keyword evidence="2" id="KW-1185">Reference proteome</keyword>
<gene>
    <name evidence="1" type="ORF">BYZ73_15670</name>
</gene>
<evidence type="ECO:0008006" key="3">
    <source>
        <dbReference type="Google" id="ProtNLM"/>
    </source>
</evidence>
<proteinExistence type="predicted"/>
<protein>
    <recommendedName>
        <fullName evidence="3">DUF2125 domain-containing protein</fullName>
    </recommendedName>
</protein>
<dbReference type="InterPro" id="IPR018666">
    <property type="entry name" value="DUF2125"/>
</dbReference>
<dbReference type="Pfam" id="PF09898">
    <property type="entry name" value="DUF2125"/>
    <property type="match status" value="1"/>
</dbReference>
<dbReference type="EMBL" id="MUAV01000020">
    <property type="protein sequence ID" value="RAP40380.1"/>
    <property type="molecule type" value="Genomic_DNA"/>
</dbReference>
<organism evidence="1 2">
    <name type="scientific">Rhodovulum viride</name>
    <dbReference type="NCBI Taxonomy" id="1231134"/>
    <lineage>
        <taxon>Bacteria</taxon>
        <taxon>Pseudomonadati</taxon>
        <taxon>Pseudomonadota</taxon>
        <taxon>Alphaproteobacteria</taxon>
        <taxon>Rhodobacterales</taxon>
        <taxon>Paracoccaceae</taxon>
        <taxon>Rhodovulum</taxon>
    </lineage>
</organism>
<sequence>MGRKGAPAMRFLLSLALLAALVWSGYWALAARGIERGLAAWLDARRAEGWVADAGRISVTGFPTRFDTRLAPLDLADPATGLAWSMPGFGFSARSHRPQHVTVRWPETQRIATPAERIEVTAEAMTGALAFRPGLALELASARLSVGAFGLVSDAGWRASMDGAEIETAALDDRPGAQRLRLRASGMRPPEGLVATLDPAGLLPPVFDRIALEAVAVFDAPWDRHAVEDRRPQLQQVEIGRLDAQWGDLALKAAGRFDVDAEGQPSGTITLRATNWREMIALARGSGRLSAPLADRLDAALGLLAGLSGRPDMLDVPLRLALGQVWLGPVPLGPAPNLRLR</sequence>
<evidence type="ECO:0000313" key="2">
    <source>
        <dbReference type="Proteomes" id="UP000248659"/>
    </source>
</evidence>
<comment type="caution">
    <text evidence="1">The sequence shown here is derived from an EMBL/GenBank/DDBJ whole genome shotgun (WGS) entry which is preliminary data.</text>
</comment>
<accession>A0ABX9DDG2</accession>
<name>A0ABX9DDG2_9RHOB</name>
<reference evidence="1 2" key="1">
    <citation type="submission" date="2017-01" db="EMBL/GenBank/DDBJ databases">
        <title>Genome sequence of Rhodovulum viride JA756.</title>
        <authorList>
            <person name="Lakshmi K.V."/>
            <person name="Tushar L.D."/>
            <person name="Sasikala C."/>
            <person name="Venkataramana C."/>
        </authorList>
    </citation>
    <scope>NUCLEOTIDE SEQUENCE [LARGE SCALE GENOMIC DNA]</scope>
    <source>
        <strain evidence="1 2">JA756</strain>
    </source>
</reference>